<name>A0A016RRR9_9BILA</name>
<dbReference type="STRING" id="53326.A0A016RRR9"/>
<reference evidence="2" key="1">
    <citation type="journal article" date="2015" name="Nat. Genet.">
        <title>The genome and transcriptome of the zoonotic hookworm Ancylostoma ceylanicum identify infection-specific gene families.</title>
        <authorList>
            <person name="Schwarz E.M."/>
            <person name="Hu Y."/>
            <person name="Antoshechkin I."/>
            <person name="Miller M.M."/>
            <person name="Sternberg P.W."/>
            <person name="Aroian R.V."/>
        </authorList>
    </citation>
    <scope>NUCLEOTIDE SEQUENCE</scope>
    <source>
        <strain evidence="2">HY135</strain>
    </source>
</reference>
<evidence type="ECO:0000313" key="1">
    <source>
        <dbReference type="EMBL" id="EYB81013.1"/>
    </source>
</evidence>
<dbReference type="InterPro" id="IPR044399">
    <property type="entry name" value="Mb-like_M"/>
</dbReference>
<dbReference type="InterPro" id="IPR012292">
    <property type="entry name" value="Globin/Proto"/>
</dbReference>
<comment type="caution">
    <text evidence="1">The sequence shown here is derived from an EMBL/GenBank/DDBJ whole genome shotgun (WGS) entry which is preliminary data.</text>
</comment>
<organism evidence="1 2">
    <name type="scientific">Ancylostoma ceylanicum</name>
    <dbReference type="NCBI Taxonomy" id="53326"/>
    <lineage>
        <taxon>Eukaryota</taxon>
        <taxon>Metazoa</taxon>
        <taxon>Ecdysozoa</taxon>
        <taxon>Nematoda</taxon>
        <taxon>Chromadorea</taxon>
        <taxon>Rhabditida</taxon>
        <taxon>Rhabditina</taxon>
        <taxon>Rhabditomorpha</taxon>
        <taxon>Strongyloidea</taxon>
        <taxon>Ancylostomatidae</taxon>
        <taxon>Ancylostomatinae</taxon>
        <taxon>Ancylostoma</taxon>
    </lineage>
</organism>
<dbReference type="CDD" id="cd01040">
    <property type="entry name" value="Mb-like"/>
    <property type="match status" value="1"/>
</dbReference>
<proteinExistence type="predicted"/>
<dbReference type="EMBL" id="JARK01001731">
    <property type="protein sequence ID" value="EYB81013.1"/>
    <property type="molecule type" value="Genomic_DNA"/>
</dbReference>
<dbReference type="AlphaFoldDB" id="A0A016RRR9"/>
<dbReference type="OrthoDB" id="5781000at2759"/>
<dbReference type="SUPFAM" id="SSF46458">
    <property type="entry name" value="Globin-like"/>
    <property type="match status" value="1"/>
</dbReference>
<dbReference type="GO" id="GO:0019825">
    <property type="term" value="F:oxygen binding"/>
    <property type="evidence" value="ECO:0007669"/>
    <property type="project" value="InterPro"/>
</dbReference>
<gene>
    <name evidence="1" type="primary">Acey_s0395.g662</name>
    <name evidence="1" type="ORF">Y032_0395g662</name>
</gene>
<dbReference type="GO" id="GO:0020037">
    <property type="term" value="F:heme binding"/>
    <property type="evidence" value="ECO:0007669"/>
    <property type="project" value="InterPro"/>
</dbReference>
<sequence length="271" mass="31302">MITQENTSYIFEKITCLSSSFHIVILICRFYTTYMEIHPCHLALYQVFTSPYFHILAEQLVSQSPFCAIFLFSSFENRTNDTGFQFVHFEPQSGFNSRARNNDIGIRILSALIEQKPIFAKYYGFETSLSKEELEKSELFLLQARRIQNFLDTIVSSLGVCPDSAIHHMSYRVGQIHYYKGVNFGADNWLVFKKVTVDQVVSLQKKPSVFSLVAPKDFSISEIKIDNSRTMIQRKCMVTIGWNRLMGIVIREMKRGFLEEAQRNCQDTSSS</sequence>
<accession>A0A016RRR9</accession>
<dbReference type="Gene3D" id="1.10.490.10">
    <property type="entry name" value="Globins"/>
    <property type="match status" value="1"/>
</dbReference>
<dbReference type="Proteomes" id="UP000024635">
    <property type="component" value="Unassembled WGS sequence"/>
</dbReference>
<keyword evidence="2" id="KW-1185">Reference proteome</keyword>
<evidence type="ECO:0000313" key="2">
    <source>
        <dbReference type="Proteomes" id="UP000024635"/>
    </source>
</evidence>
<protein>
    <submittedName>
        <fullName evidence="1">Uncharacterized protein</fullName>
    </submittedName>
</protein>
<dbReference type="InterPro" id="IPR009050">
    <property type="entry name" value="Globin-like_sf"/>
</dbReference>